<feature type="region of interest" description="Disordered" evidence="2">
    <location>
        <begin position="394"/>
        <end position="436"/>
    </location>
</feature>
<feature type="region of interest" description="Disordered" evidence="2">
    <location>
        <begin position="508"/>
        <end position="541"/>
    </location>
</feature>
<keyword evidence="5" id="KW-1185">Reference proteome</keyword>
<feature type="region of interest" description="Disordered" evidence="2">
    <location>
        <begin position="1"/>
        <end position="24"/>
    </location>
</feature>
<dbReference type="PANTHER" id="PTHR21600:SF40">
    <property type="entry name" value="PSEUDOURIDYLATE SYNTHASE RPUSD2"/>
    <property type="match status" value="1"/>
</dbReference>
<name>A0AA38H1C2_9TREE</name>
<dbReference type="PANTHER" id="PTHR21600">
    <property type="entry name" value="MITOCHONDRIAL RNA PSEUDOURIDINE SYNTHASE"/>
    <property type="match status" value="1"/>
</dbReference>
<dbReference type="InterPro" id="IPR020103">
    <property type="entry name" value="PsdUridine_synth_cat_dom_sf"/>
</dbReference>
<protein>
    <submittedName>
        <fullName evidence="4">Pseudouridine synthase</fullName>
    </submittedName>
</protein>
<dbReference type="FunFam" id="3.30.2350.10:FF:000027">
    <property type="entry name" value="Pseudouridine synthase"/>
    <property type="match status" value="1"/>
</dbReference>
<comment type="caution">
    <text evidence="4">The sequence shown here is derived from an EMBL/GenBank/DDBJ whole genome shotgun (WGS) entry which is preliminary data.</text>
</comment>
<feature type="region of interest" description="Disordered" evidence="2">
    <location>
        <begin position="316"/>
        <end position="351"/>
    </location>
</feature>
<dbReference type="InterPro" id="IPR050188">
    <property type="entry name" value="RluA_PseudoU_synthase"/>
</dbReference>
<organism evidence="4 5">
    <name type="scientific">Dioszegia hungarica</name>
    <dbReference type="NCBI Taxonomy" id="4972"/>
    <lineage>
        <taxon>Eukaryota</taxon>
        <taxon>Fungi</taxon>
        <taxon>Dikarya</taxon>
        <taxon>Basidiomycota</taxon>
        <taxon>Agaricomycotina</taxon>
        <taxon>Tremellomycetes</taxon>
        <taxon>Tremellales</taxon>
        <taxon>Bulleribasidiaceae</taxon>
        <taxon>Dioszegia</taxon>
    </lineage>
</organism>
<evidence type="ECO:0000259" key="3">
    <source>
        <dbReference type="Pfam" id="PF00849"/>
    </source>
</evidence>
<dbReference type="InterPro" id="IPR006145">
    <property type="entry name" value="PsdUridine_synth_RsuA/RluA"/>
</dbReference>
<evidence type="ECO:0000313" key="4">
    <source>
        <dbReference type="EMBL" id="KAI9631882.1"/>
    </source>
</evidence>
<gene>
    <name evidence="4" type="ORF">MKK02DRAFT_21516</name>
</gene>
<dbReference type="InterPro" id="IPR006224">
    <property type="entry name" value="PsdUridine_synth_RluA-like_CS"/>
</dbReference>
<dbReference type="GO" id="GO:0000455">
    <property type="term" value="P:enzyme-directed rRNA pseudouridine synthesis"/>
    <property type="evidence" value="ECO:0007669"/>
    <property type="project" value="TreeGrafter"/>
</dbReference>
<feature type="compositionally biased region" description="Basic and acidic residues" evidence="2">
    <location>
        <begin position="330"/>
        <end position="340"/>
    </location>
</feature>
<feature type="domain" description="Pseudouridine synthase RsuA/RluA-like" evidence="3">
    <location>
        <begin position="126"/>
        <end position="272"/>
    </location>
</feature>
<dbReference type="GO" id="GO:0003723">
    <property type="term" value="F:RNA binding"/>
    <property type="evidence" value="ECO:0007669"/>
    <property type="project" value="InterPro"/>
</dbReference>
<reference evidence="4" key="1">
    <citation type="journal article" date="2022" name="G3 (Bethesda)">
        <title>High quality genome of the basidiomycete yeast Dioszegia hungarica PDD-24b-2 isolated from cloud water.</title>
        <authorList>
            <person name="Jarrige D."/>
            <person name="Haridas S."/>
            <person name="Bleykasten-Grosshans C."/>
            <person name="Joly M."/>
            <person name="Nadalig T."/>
            <person name="Sancelme M."/>
            <person name="Vuilleumier S."/>
            <person name="Grigoriev I.V."/>
            <person name="Amato P."/>
            <person name="Bringel F."/>
        </authorList>
    </citation>
    <scope>NUCLEOTIDE SEQUENCE</scope>
    <source>
        <strain evidence="4">PDD-24b-2</strain>
    </source>
</reference>
<dbReference type="NCBIfam" id="TIGR00005">
    <property type="entry name" value="rluA_subfam"/>
    <property type="match status" value="1"/>
</dbReference>
<dbReference type="SUPFAM" id="SSF55120">
    <property type="entry name" value="Pseudouridine synthase"/>
    <property type="match status" value="1"/>
</dbReference>
<feature type="active site" evidence="1">
    <location>
        <position position="167"/>
    </location>
</feature>
<dbReference type="GO" id="GO:0009982">
    <property type="term" value="F:pseudouridine synthase activity"/>
    <property type="evidence" value="ECO:0007669"/>
    <property type="project" value="InterPro"/>
</dbReference>
<sequence>MLRSVRENVTPAAAESSAAAQHRYPTGHDPRLRYIKPYWWPYQTYVKERWLGRQLLEVISSEFRDRSVDYYRHALESGVTRINGVIASPLYVLKGSDRLDNTVHRHEPPVANDPVRVLHIDKEREFIVISKPGSVPVHATGRYFRHTVLEMLKSDYGIHGYAVNRLDRLTSGLMILALSSKASRQLADEFANKEVKKEYVARVKGKFPNEEITVDQPLLTVDRQMGLVIIAPEGKDAKTVFLRIGYDAERDESIVRCRPLTGRTHQIRVHLQFLGHPISNDPLYGMASVWGENLGQGGVDLVPEESSTSVTDILAQRQSSNATPSGSKPKAAETKGKGVDEETEMGNIELSSPIRLSRQAKEIIAKLRRMKDEAEDWVKWKEVIFTTQQAQASLAQAQPSTGESSSASQSARSKASAPDLSDPIHGNHASPLQRPDFLPPGFCDQCYVPLPDDPTPETLFIYLHALSYTTERLGKWATPMPRWTMEVWDGDWRGWADGQEIMEVGVRKGAEAEKVEEADSREADEKVDGEKKASSGETGEQ</sequence>
<dbReference type="InterPro" id="IPR006225">
    <property type="entry name" value="PsdUridine_synth_RluC/D"/>
</dbReference>
<proteinExistence type="predicted"/>
<accession>A0AA38H1C2</accession>
<dbReference type="GeneID" id="77725626"/>
<feature type="compositionally biased region" description="Low complexity" evidence="2">
    <location>
        <begin position="394"/>
        <end position="417"/>
    </location>
</feature>
<evidence type="ECO:0000256" key="2">
    <source>
        <dbReference type="SAM" id="MobiDB-lite"/>
    </source>
</evidence>
<dbReference type="Pfam" id="PF00849">
    <property type="entry name" value="PseudoU_synth_2"/>
    <property type="match status" value="1"/>
</dbReference>
<feature type="compositionally biased region" description="Basic and acidic residues" evidence="2">
    <location>
        <begin position="508"/>
        <end position="534"/>
    </location>
</feature>
<evidence type="ECO:0000256" key="1">
    <source>
        <dbReference type="PIRSR" id="PIRSR606225-1"/>
    </source>
</evidence>
<dbReference type="RefSeq" id="XP_052941659.1">
    <property type="nucleotide sequence ID" value="XM_053086425.1"/>
</dbReference>
<evidence type="ECO:0000313" key="5">
    <source>
        <dbReference type="Proteomes" id="UP001164286"/>
    </source>
</evidence>
<dbReference type="Proteomes" id="UP001164286">
    <property type="component" value="Unassembled WGS sequence"/>
</dbReference>
<dbReference type="EMBL" id="JAKWFO010000016">
    <property type="protein sequence ID" value="KAI9631882.1"/>
    <property type="molecule type" value="Genomic_DNA"/>
</dbReference>
<dbReference type="AlphaFoldDB" id="A0AA38H1C2"/>
<dbReference type="PROSITE" id="PS01129">
    <property type="entry name" value="PSI_RLU"/>
    <property type="match status" value="1"/>
</dbReference>
<dbReference type="CDD" id="cd02557">
    <property type="entry name" value="PseudoU_synth_ScRIB2"/>
    <property type="match status" value="1"/>
</dbReference>
<dbReference type="Gene3D" id="3.30.2350.10">
    <property type="entry name" value="Pseudouridine synthase"/>
    <property type="match status" value="1"/>
</dbReference>
<feature type="compositionally biased region" description="Polar residues" evidence="2">
    <location>
        <begin position="316"/>
        <end position="326"/>
    </location>
</feature>